<evidence type="ECO:0000256" key="2">
    <source>
        <dbReference type="SAM" id="MobiDB-lite"/>
    </source>
</evidence>
<dbReference type="PANTHER" id="PTHR31668:SF30">
    <property type="entry name" value="ZN(II)2CYS6 TRANSCRIPTION FACTOR (EUROFUNG)"/>
    <property type="match status" value="1"/>
</dbReference>
<feature type="compositionally biased region" description="Acidic residues" evidence="2">
    <location>
        <begin position="353"/>
        <end position="364"/>
    </location>
</feature>
<dbReference type="PROSITE" id="PS50048">
    <property type="entry name" value="ZN2_CY6_FUNGAL_2"/>
    <property type="match status" value="1"/>
</dbReference>
<protein>
    <recommendedName>
        <fullName evidence="3">Zn(2)-C6 fungal-type domain-containing protein</fullName>
    </recommendedName>
</protein>
<dbReference type="Proteomes" id="UP001583186">
    <property type="component" value="Unassembled WGS sequence"/>
</dbReference>
<name>A0ABR3Z1X1_9PEZI</name>
<dbReference type="InterPro" id="IPR036864">
    <property type="entry name" value="Zn2-C6_fun-type_DNA-bd_sf"/>
</dbReference>
<evidence type="ECO:0000256" key="1">
    <source>
        <dbReference type="ARBA" id="ARBA00023242"/>
    </source>
</evidence>
<dbReference type="SMART" id="SM00066">
    <property type="entry name" value="GAL4"/>
    <property type="match status" value="1"/>
</dbReference>
<dbReference type="InterPro" id="IPR050797">
    <property type="entry name" value="Carb_Metab_Trans_Reg"/>
</dbReference>
<dbReference type="InterPro" id="IPR001138">
    <property type="entry name" value="Zn2Cys6_DnaBD"/>
</dbReference>
<dbReference type="PANTHER" id="PTHR31668">
    <property type="entry name" value="GLUCOSE TRANSPORT TRANSCRIPTION REGULATOR RGT1-RELATED-RELATED"/>
    <property type="match status" value="1"/>
</dbReference>
<organism evidence="4 5">
    <name type="scientific">Sporothrix stenoceras</name>
    <dbReference type="NCBI Taxonomy" id="5173"/>
    <lineage>
        <taxon>Eukaryota</taxon>
        <taxon>Fungi</taxon>
        <taxon>Dikarya</taxon>
        <taxon>Ascomycota</taxon>
        <taxon>Pezizomycotina</taxon>
        <taxon>Sordariomycetes</taxon>
        <taxon>Sordariomycetidae</taxon>
        <taxon>Ophiostomatales</taxon>
        <taxon>Ophiostomataceae</taxon>
        <taxon>Sporothrix</taxon>
    </lineage>
</organism>
<dbReference type="CDD" id="cd00067">
    <property type="entry name" value="GAL4"/>
    <property type="match status" value="1"/>
</dbReference>
<feature type="region of interest" description="Disordered" evidence="2">
    <location>
        <begin position="49"/>
        <end position="150"/>
    </location>
</feature>
<feature type="domain" description="Zn(2)-C6 fungal-type" evidence="3">
    <location>
        <begin position="12"/>
        <end position="49"/>
    </location>
</feature>
<dbReference type="Pfam" id="PF00172">
    <property type="entry name" value="Zn_clus"/>
    <property type="match status" value="1"/>
</dbReference>
<keyword evidence="1" id="KW-0539">Nucleus</keyword>
<feature type="compositionally biased region" description="Low complexity" evidence="2">
    <location>
        <begin position="102"/>
        <end position="132"/>
    </location>
</feature>
<dbReference type="EMBL" id="JAWCUI010000034">
    <property type="protein sequence ID" value="KAL1894191.1"/>
    <property type="molecule type" value="Genomic_DNA"/>
</dbReference>
<feature type="region of interest" description="Disordered" evidence="2">
    <location>
        <begin position="447"/>
        <end position="470"/>
    </location>
</feature>
<evidence type="ECO:0000313" key="4">
    <source>
        <dbReference type="EMBL" id="KAL1894191.1"/>
    </source>
</evidence>
<sequence length="602" mass="66341">MPERTPNSMPKACDACRSRKLKCSNRGLTRALLLPICDNCVRAGIACVSSEKARRRRRSGKIVDALRSDSASSQKPANSIHLPHHHQHDDGDRLTSWPGINLQGLTTPGQTPLPGMTPGLTPGPSSSTSPPSDSSNRISPMSSLPFSISMPMPMQPPQHQNLTLEHTTQGFSFFMNTIYATWPVINYDDFTHRLQQGHDAWDLDFGILGHALDLLRETYDYLFVPTDSGTAKVMQRLAIVNQLRCTYDYAEAATADTVIVSFTMFVACIVMGKEQRALLYLSEASRLADFAYARAVRGHNKTEAMRTQRLKALLFITATATALLSSDPSWRMDVPSLLRVDDLTSWYGDADIEEADTPEGEEVPEQPVDPNKDIRDLDRFAVRQLQLMTRMYMMVGAQSGSSTSHLLMEDDVTKNISSVPLPRSPTVRVMVADLSITQLWFSCDRKTGATSGDNNNNNNNNNNSSTGMAVEKSVEEDLPENIGRKALAWARSLSQTELRMVGLGKMVDIVENMVQRSQLGQNQNSTSTAEVAMLADDLMAAIGIADYELRYAAAMAQCAALLRGQTAVATTTTTTVSASTITSRNENIDMHLFMEQTFDQVD</sequence>
<feature type="compositionally biased region" description="Polar residues" evidence="2">
    <location>
        <begin position="133"/>
        <end position="146"/>
    </location>
</feature>
<dbReference type="SUPFAM" id="SSF57701">
    <property type="entry name" value="Zn2/Cys6 DNA-binding domain"/>
    <property type="match status" value="1"/>
</dbReference>
<dbReference type="Gene3D" id="4.10.240.10">
    <property type="entry name" value="Zn(2)-C6 fungal-type DNA-binding domain"/>
    <property type="match status" value="1"/>
</dbReference>
<accession>A0ABR3Z1X1</accession>
<feature type="region of interest" description="Disordered" evidence="2">
    <location>
        <begin position="353"/>
        <end position="372"/>
    </location>
</feature>
<gene>
    <name evidence="4" type="ORF">Sste5346_005977</name>
</gene>
<evidence type="ECO:0000313" key="5">
    <source>
        <dbReference type="Proteomes" id="UP001583186"/>
    </source>
</evidence>
<keyword evidence="5" id="KW-1185">Reference proteome</keyword>
<comment type="caution">
    <text evidence="4">The sequence shown here is derived from an EMBL/GenBank/DDBJ whole genome shotgun (WGS) entry which is preliminary data.</text>
</comment>
<evidence type="ECO:0000259" key="3">
    <source>
        <dbReference type="PROSITE" id="PS50048"/>
    </source>
</evidence>
<reference evidence="4 5" key="1">
    <citation type="journal article" date="2024" name="IMA Fungus">
        <title>IMA Genome - F19 : A genome assembly and annotation guide to empower mycologists, including annotated draft genome sequences of Ceratocystis pirilliformis, Diaporthe australafricana, Fusarium ophioides, Paecilomyces lecythidis, and Sporothrix stenoceras.</title>
        <authorList>
            <person name="Aylward J."/>
            <person name="Wilson A.M."/>
            <person name="Visagie C.M."/>
            <person name="Spraker J."/>
            <person name="Barnes I."/>
            <person name="Buitendag C."/>
            <person name="Ceriani C."/>
            <person name="Del Mar Angel L."/>
            <person name="du Plessis D."/>
            <person name="Fuchs T."/>
            <person name="Gasser K."/>
            <person name="Kramer D."/>
            <person name="Li W."/>
            <person name="Munsamy K."/>
            <person name="Piso A."/>
            <person name="Price J.L."/>
            <person name="Sonnekus B."/>
            <person name="Thomas C."/>
            <person name="van der Nest A."/>
            <person name="van Dijk A."/>
            <person name="van Heerden A."/>
            <person name="van Vuuren N."/>
            <person name="Yilmaz N."/>
            <person name="Duong T.A."/>
            <person name="van der Merwe N.A."/>
            <person name="Wingfield M.J."/>
            <person name="Wingfield B.D."/>
        </authorList>
    </citation>
    <scope>NUCLEOTIDE SEQUENCE [LARGE SCALE GENOMIC DNA]</scope>
    <source>
        <strain evidence="4 5">CMW 5346</strain>
    </source>
</reference>
<proteinExistence type="predicted"/>
<feature type="compositionally biased region" description="Low complexity" evidence="2">
    <location>
        <begin position="454"/>
        <end position="463"/>
    </location>
</feature>